<evidence type="ECO:0000256" key="14">
    <source>
        <dbReference type="ARBA" id="ARBA00023098"/>
    </source>
</evidence>
<dbReference type="InterPro" id="IPR036554">
    <property type="entry name" value="GHMP_kinase_C_sf"/>
</dbReference>
<organism evidence="23 24">
    <name type="scientific">Microdochium trichocladiopsis</name>
    <dbReference type="NCBI Taxonomy" id="1682393"/>
    <lineage>
        <taxon>Eukaryota</taxon>
        <taxon>Fungi</taxon>
        <taxon>Dikarya</taxon>
        <taxon>Ascomycota</taxon>
        <taxon>Pezizomycotina</taxon>
        <taxon>Sordariomycetes</taxon>
        <taxon>Xylariomycetidae</taxon>
        <taxon>Xylariales</taxon>
        <taxon>Microdochiaceae</taxon>
        <taxon>Microdochium</taxon>
    </lineage>
</organism>
<dbReference type="SUPFAM" id="SSF55060">
    <property type="entry name" value="GHMP Kinase, C-terminal domain"/>
    <property type="match status" value="1"/>
</dbReference>
<comment type="caution">
    <text evidence="23">The sequence shown here is derived from an EMBL/GenBank/DDBJ whole genome shotgun (WGS) entry which is preliminary data.</text>
</comment>
<evidence type="ECO:0000256" key="11">
    <source>
        <dbReference type="ARBA" id="ARBA00022842"/>
    </source>
</evidence>
<keyword evidence="7" id="KW-0479">Metal-binding</keyword>
<dbReference type="Gene3D" id="3.30.230.10">
    <property type="match status" value="1"/>
</dbReference>
<dbReference type="PANTHER" id="PTHR43290:SF2">
    <property type="entry name" value="MEVALONATE KINASE"/>
    <property type="match status" value="1"/>
</dbReference>
<dbReference type="InterPro" id="IPR013750">
    <property type="entry name" value="GHMP_kinase_C_dom"/>
</dbReference>
<comment type="function">
    <text evidence="19">Mevalonate kinase; part of the second module of ergosterol biosynthesis pathway that includes the middle steps of the pathway. The second module is carried out in the vacuole and involves the formation of farnesyl diphosphate, which is also an important intermediate in the biosynthesis of ubiquinone, dolichol, heme and prenylated proteins.</text>
</comment>
<dbReference type="NCBIfam" id="TIGR00549">
    <property type="entry name" value="mevalon_kin"/>
    <property type="match status" value="1"/>
</dbReference>
<protein>
    <recommendedName>
        <fullName evidence="3 19">Mevalonate kinase</fullName>
        <shortName evidence="19">MK</shortName>
        <ecNumber evidence="3 19">2.7.1.36</ecNumber>
    </recommendedName>
</protein>
<feature type="domain" description="GHMP kinase N-terminal" evidence="21">
    <location>
        <begin position="200"/>
        <end position="283"/>
    </location>
</feature>
<keyword evidence="15 19" id="KW-1207">Sterol metabolism</keyword>
<evidence type="ECO:0000256" key="17">
    <source>
        <dbReference type="ARBA" id="ARBA00029310"/>
    </source>
</evidence>
<keyword evidence="12 19" id="KW-0752">Steroid biosynthesis</keyword>
<accession>A0A9P9BJH3</accession>
<evidence type="ECO:0000313" key="24">
    <source>
        <dbReference type="Proteomes" id="UP000756346"/>
    </source>
</evidence>
<evidence type="ECO:0000256" key="3">
    <source>
        <dbReference type="ARBA" id="ARBA00012103"/>
    </source>
</evidence>
<sequence length="521" mass="56256">MTLIVMDGGPLPPDLQSPLRPNQSQPSSVPYARRPVSRETRPFVKPPPQHPSRLVPSLPRVAIMDRKESSPMAPPFMVSAPGKVIVCGEHAAIYGQPTIAASISLRSYLLVTTLSKSKRTIRLKFKDLGLDHTWDINSLPWDLSGRQKQSYVSTVTAIDQELLQAILPHANAVSPHLDEKQRQTHVRPAIAFLYLFLCLGDRHSPGAIYTLRSTIPIGAGLGSSASVCVCISAAILLQIRALAGPHPKQPVQEAELQIQRINDWAFVGELCIHGDPSGVDNTISAGGKAVIFRRHDNDRPTVTPLLGFPKVSVLLVDTRHPRSTATQIEKVKILKSQEPAVTQAILNAIGQVTSSAIEHIKSDDGQENGGDGVLGQLGTLMRVNHGLLVSLGVSHSRLEQIRELVDDPDIGWSKLTGAGGGGCALAMLRPGVDETTLETLIQTLDDRGFRTYKTTLGCDGVGVLWPATFRDGTGSTAGEEINEELFEGAVGPDGLDRLVGPTTQGSLIGWKFWKREVIPMV</sequence>
<gene>
    <name evidence="23" type="ORF">B0I36DRAFT_376854</name>
</gene>
<reference evidence="23" key="1">
    <citation type="journal article" date="2021" name="Nat. Commun.">
        <title>Genetic determinants of endophytism in the Arabidopsis root mycobiome.</title>
        <authorList>
            <person name="Mesny F."/>
            <person name="Miyauchi S."/>
            <person name="Thiergart T."/>
            <person name="Pickel B."/>
            <person name="Atanasova L."/>
            <person name="Karlsson M."/>
            <person name="Huettel B."/>
            <person name="Barry K.W."/>
            <person name="Haridas S."/>
            <person name="Chen C."/>
            <person name="Bauer D."/>
            <person name="Andreopoulos W."/>
            <person name="Pangilinan J."/>
            <person name="LaButti K."/>
            <person name="Riley R."/>
            <person name="Lipzen A."/>
            <person name="Clum A."/>
            <person name="Drula E."/>
            <person name="Henrissat B."/>
            <person name="Kohler A."/>
            <person name="Grigoriev I.V."/>
            <person name="Martin F.M."/>
            <person name="Hacquard S."/>
        </authorList>
    </citation>
    <scope>NUCLEOTIDE SEQUENCE</scope>
    <source>
        <strain evidence="23">MPI-CAGE-CH-0230</strain>
    </source>
</reference>
<dbReference type="GO" id="GO:0004496">
    <property type="term" value="F:mevalonate kinase activity"/>
    <property type="evidence" value="ECO:0007669"/>
    <property type="project" value="UniProtKB-EC"/>
</dbReference>
<comment type="catalytic activity">
    <reaction evidence="17">
        <text>(R)-mevalonate + ATP = (R)-5-phosphomevalonate + ADP + H(+)</text>
        <dbReference type="Rhea" id="RHEA:17065"/>
        <dbReference type="ChEBI" id="CHEBI:15378"/>
        <dbReference type="ChEBI" id="CHEBI:30616"/>
        <dbReference type="ChEBI" id="CHEBI:36464"/>
        <dbReference type="ChEBI" id="CHEBI:58146"/>
        <dbReference type="ChEBI" id="CHEBI:456216"/>
        <dbReference type="EC" id="2.7.1.36"/>
    </reaction>
    <physiologicalReaction direction="left-to-right" evidence="17">
        <dbReference type="Rhea" id="RHEA:17066"/>
    </physiologicalReaction>
</comment>
<feature type="region of interest" description="Disordered" evidence="20">
    <location>
        <begin position="1"/>
        <end position="55"/>
    </location>
</feature>
<evidence type="ECO:0000256" key="2">
    <source>
        <dbReference type="ARBA" id="ARBA00006495"/>
    </source>
</evidence>
<evidence type="ECO:0000256" key="6">
    <source>
        <dbReference type="ARBA" id="ARBA00022679"/>
    </source>
</evidence>
<keyword evidence="16 19" id="KW-0753">Steroid metabolism</keyword>
<dbReference type="GO" id="GO:0005524">
    <property type="term" value="F:ATP binding"/>
    <property type="evidence" value="ECO:0007669"/>
    <property type="project" value="UniProtKB-KW"/>
</dbReference>
<evidence type="ECO:0000256" key="7">
    <source>
        <dbReference type="ARBA" id="ARBA00022723"/>
    </source>
</evidence>
<keyword evidence="14 19" id="KW-0443">Lipid metabolism</keyword>
<dbReference type="GO" id="GO:0046872">
    <property type="term" value="F:metal ion binding"/>
    <property type="evidence" value="ECO:0007669"/>
    <property type="project" value="UniProtKB-KW"/>
</dbReference>
<comment type="similarity">
    <text evidence="2 19">Belongs to the GHMP kinase family. Mevalonate kinase subfamily.</text>
</comment>
<dbReference type="InterPro" id="IPR006203">
    <property type="entry name" value="GHMP_knse_ATP-bd_CS"/>
</dbReference>
<evidence type="ECO:0000256" key="19">
    <source>
        <dbReference type="RuleBase" id="RU363087"/>
    </source>
</evidence>
<dbReference type="PANTHER" id="PTHR43290">
    <property type="entry name" value="MEVALONATE KINASE"/>
    <property type="match status" value="1"/>
</dbReference>
<keyword evidence="11" id="KW-0460">Magnesium</keyword>
<evidence type="ECO:0000256" key="13">
    <source>
        <dbReference type="ARBA" id="ARBA00023011"/>
    </source>
</evidence>
<dbReference type="FunFam" id="3.30.230.10:FF:000027">
    <property type="entry name" value="Mevalonate kinase"/>
    <property type="match status" value="1"/>
</dbReference>
<keyword evidence="6 19" id="KW-0808">Transferase</keyword>
<keyword evidence="8 19" id="KW-0547">Nucleotide-binding</keyword>
<dbReference type="Gene3D" id="3.30.70.890">
    <property type="entry name" value="GHMP kinase, C-terminal domain"/>
    <property type="match status" value="1"/>
</dbReference>
<keyword evidence="24" id="KW-1185">Reference proteome</keyword>
<dbReference type="GO" id="GO:0006696">
    <property type="term" value="P:ergosterol biosynthetic process"/>
    <property type="evidence" value="ECO:0007669"/>
    <property type="project" value="TreeGrafter"/>
</dbReference>
<dbReference type="InterPro" id="IPR020568">
    <property type="entry name" value="Ribosomal_Su5_D2-typ_SF"/>
</dbReference>
<dbReference type="FunFam" id="3.30.70.890:FF:000003">
    <property type="entry name" value="Mevalonate kinase"/>
    <property type="match status" value="1"/>
</dbReference>
<dbReference type="EMBL" id="JAGTJQ010000009">
    <property type="protein sequence ID" value="KAH7025238.1"/>
    <property type="molecule type" value="Genomic_DNA"/>
</dbReference>
<evidence type="ECO:0000256" key="9">
    <source>
        <dbReference type="ARBA" id="ARBA00022777"/>
    </source>
</evidence>
<evidence type="ECO:0000256" key="20">
    <source>
        <dbReference type="SAM" id="MobiDB-lite"/>
    </source>
</evidence>
<evidence type="ECO:0000256" key="16">
    <source>
        <dbReference type="ARBA" id="ARBA00023221"/>
    </source>
</evidence>
<dbReference type="PRINTS" id="PR00959">
    <property type="entry name" value="MEVGALKINASE"/>
</dbReference>
<dbReference type="GO" id="GO:0005829">
    <property type="term" value="C:cytosol"/>
    <property type="evidence" value="ECO:0007669"/>
    <property type="project" value="TreeGrafter"/>
</dbReference>
<keyword evidence="13 19" id="KW-0756">Sterol biosynthesis</keyword>
<feature type="domain" description="GHMP kinase C-terminal" evidence="22">
    <location>
        <begin position="374"/>
        <end position="428"/>
    </location>
</feature>
<dbReference type="SUPFAM" id="SSF54211">
    <property type="entry name" value="Ribosomal protein S5 domain 2-like"/>
    <property type="match status" value="1"/>
</dbReference>
<comment type="pathway">
    <text evidence="18 19">Isoprenoid biosynthesis; isopentenyl diphosphate biosynthesis via mevalonate pathway; isopentenyl diphosphate from (R)-mevalonate: step 1/3.</text>
</comment>
<dbReference type="InterPro" id="IPR006205">
    <property type="entry name" value="Mev_gal_kin"/>
</dbReference>
<evidence type="ECO:0000256" key="5">
    <source>
        <dbReference type="ARBA" id="ARBA00022516"/>
    </source>
</evidence>
<dbReference type="Proteomes" id="UP000756346">
    <property type="component" value="Unassembled WGS sequence"/>
</dbReference>
<dbReference type="EC" id="2.7.1.36" evidence="3 19"/>
<evidence type="ECO:0000256" key="15">
    <source>
        <dbReference type="ARBA" id="ARBA00023166"/>
    </source>
</evidence>
<evidence type="ECO:0000256" key="10">
    <source>
        <dbReference type="ARBA" id="ARBA00022840"/>
    </source>
</evidence>
<dbReference type="RefSeq" id="XP_046008786.1">
    <property type="nucleotide sequence ID" value="XM_046160500.1"/>
</dbReference>
<dbReference type="Pfam" id="PF00288">
    <property type="entry name" value="GHMP_kinases_N"/>
    <property type="match status" value="1"/>
</dbReference>
<evidence type="ECO:0000256" key="12">
    <source>
        <dbReference type="ARBA" id="ARBA00022955"/>
    </source>
</evidence>
<dbReference type="OrthoDB" id="1652964at2759"/>
<evidence type="ECO:0000259" key="21">
    <source>
        <dbReference type="Pfam" id="PF00288"/>
    </source>
</evidence>
<dbReference type="InterPro" id="IPR006204">
    <property type="entry name" value="GHMP_kinase_N_dom"/>
</dbReference>
<keyword evidence="4 19" id="KW-0963">Cytoplasm</keyword>
<evidence type="ECO:0000313" key="23">
    <source>
        <dbReference type="EMBL" id="KAH7025238.1"/>
    </source>
</evidence>
<dbReference type="InterPro" id="IPR014721">
    <property type="entry name" value="Ribsml_uS5_D2-typ_fold_subgr"/>
</dbReference>
<keyword evidence="5 19" id="KW-0444">Lipid biosynthesis</keyword>
<dbReference type="GO" id="GO:0019287">
    <property type="term" value="P:isopentenyl diphosphate biosynthetic process, mevalonate pathway"/>
    <property type="evidence" value="ECO:0007669"/>
    <property type="project" value="TreeGrafter"/>
</dbReference>
<evidence type="ECO:0000259" key="22">
    <source>
        <dbReference type="Pfam" id="PF08544"/>
    </source>
</evidence>
<dbReference type="AlphaFoldDB" id="A0A9P9BJH3"/>
<evidence type="ECO:0000256" key="1">
    <source>
        <dbReference type="ARBA" id="ARBA00004496"/>
    </source>
</evidence>
<evidence type="ECO:0000256" key="8">
    <source>
        <dbReference type="ARBA" id="ARBA00022741"/>
    </source>
</evidence>
<feature type="compositionally biased region" description="Polar residues" evidence="20">
    <location>
        <begin position="19"/>
        <end position="28"/>
    </location>
</feature>
<dbReference type="PROSITE" id="PS00627">
    <property type="entry name" value="GHMP_KINASES_ATP"/>
    <property type="match status" value="1"/>
</dbReference>
<comment type="subcellular location">
    <subcellularLocation>
        <location evidence="1 19">Cytoplasm</location>
    </subcellularLocation>
</comment>
<evidence type="ECO:0000256" key="18">
    <source>
        <dbReference type="ARBA" id="ARBA00029438"/>
    </source>
</evidence>
<proteinExistence type="inferred from homology"/>
<name>A0A9P9BJH3_9PEZI</name>
<keyword evidence="10 19" id="KW-0067">ATP-binding</keyword>
<dbReference type="GeneID" id="70190046"/>
<dbReference type="Pfam" id="PF08544">
    <property type="entry name" value="GHMP_kinases_C"/>
    <property type="match status" value="1"/>
</dbReference>
<evidence type="ECO:0000256" key="4">
    <source>
        <dbReference type="ARBA" id="ARBA00022490"/>
    </source>
</evidence>
<keyword evidence="9 19" id="KW-0418">Kinase</keyword>